<dbReference type="Pfam" id="PF13098">
    <property type="entry name" value="Thioredoxin_2"/>
    <property type="match status" value="1"/>
</dbReference>
<gene>
    <name evidence="2" type="ORF">D0436_22175</name>
</gene>
<dbReference type="InterPro" id="IPR012336">
    <property type="entry name" value="Thioredoxin-like_fold"/>
</dbReference>
<reference evidence="2" key="1">
    <citation type="journal article" date="2019" name="Ecotoxicol. Environ. Saf.">
        <title>Microbial characterization of heavy metal resistant bacterial strains isolated from an electroplating wastewater treatment plant.</title>
        <authorList>
            <person name="Cai X."/>
            <person name="Zheng X."/>
            <person name="Zhang D."/>
            <person name="Iqbal W."/>
            <person name="Liu C."/>
            <person name="Yang B."/>
            <person name="Zhao X."/>
            <person name="Lu X."/>
            <person name="Mao Y."/>
        </authorList>
    </citation>
    <scope>NUCLEOTIDE SEQUENCE [LARGE SCALE GENOMIC DNA]</scope>
    <source>
        <strain evidence="2">Ni1-3</strain>
    </source>
</reference>
<dbReference type="InterPro" id="IPR009094">
    <property type="entry name" value="DiS-bond_isomerase_DsbC/G_N_sf"/>
</dbReference>
<dbReference type="PANTHER" id="PTHR35272">
    <property type="entry name" value="THIOL:DISULFIDE INTERCHANGE PROTEIN DSBC-RELATED"/>
    <property type="match status" value="1"/>
</dbReference>
<evidence type="ECO:0000313" key="2">
    <source>
        <dbReference type="EMBL" id="QDZ92942.1"/>
    </source>
</evidence>
<dbReference type="InterPro" id="IPR051470">
    <property type="entry name" value="Thiol:disulfide_interchange"/>
</dbReference>
<feature type="domain" description="Thioredoxin-like fold" evidence="1">
    <location>
        <begin position="165"/>
        <end position="278"/>
    </location>
</feature>
<sequence>MKLQSLSKKSFIAFIVILALALLVWVVSQFNSYKTSLPTGVAKDGPPALATLLSSNANNKVIQKWSVTDGSQNITGWLVDLSGQKQIYWSTGDFVIAGGLVDANGVNLTEQWATTLGISEADRNQPQQAGRAQRAPVAQQTYTEQDWQSLTAAKYIQLGYEQASAEKAIYVFFEPFCSACSNLLARLKPEIESKQLDVRLVPLAWISANSVPAIQAMIDGGKDAVWKHEEAKQTKAAYATATPTPETKMAIIQNSELMGTLGIQGTPTLFYRNGGEMVKVVNNFAAISQAINSLQLTASVN</sequence>
<dbReference type="PANTHER" id="PTHR35272:SF4">
    <property type="entry name" value="THIOL:DISULFIDE INTERCHANGE PROTEIN DSBG"/>
    <property type="match status" value="1"/>
</dbReference>
<dbReference type="EMBL" id="CP031775">
    <property type="protein sequence ID" value="QDZ92942.1"/>
    <property type="molecule type" value="Genomic_DNA"/>
</dbReference>
<protein>
    <recommendedName>
        <fullName evidence="1">Thioredoxin-like fold domain-containing protein</fullName>
    </recommendedName>
</protein>
<dbReference type="Gene3D" id="3.10.450.70">
    <property type="entry name" value="Disulphide bond isomerase, DsbC/G, N-terminal"/>
    <property type="match status" value="1"/>
</dbReference>
<dbReference type="GO" id="GO:0042597">
    <property type="term" value="C:periplasmic space"/>
    <property type="evidence" value="ECO:0007669"/>
    <property type="project" value="InterPro"/>
</dbReference>
<dbReference type="RefSeq" id="WP_208660769.1">
    <property type="nucleotide sequence ID" value="NZ_CP076856.1"/>
</dbReference>
<name>A0A5B8R3A6_9GAMM</name>
<proteinExistence type="predicted"/>
<dbReference type="AlphaFoldDB" id="A0A5B8R3A6"/>
<dbReference type="Gene3D" id="3.40.30.10">
    <property type="entry name" value="Glutaredoxin"/>
    <property type="match status" value="1"/>
</dbReference>
<organism evidence="2">
    <name type="scientific">Shewanella decolorationis</name>
    <dbReference type="NCBI Taxonomy" id="256839"/>
    <lineage>
        <taxon>Bacteria</taxon>
        <taxon>Pseudomonadati</taxon>
        <taxon>Pseudomonadota</taxon>
        <taxon>Gammaproteobacteria</taxon>
        <taxon>Alteromonadales</taxon>
        <taxon>Shewanellaceae</taxon>
        <taxon>Shewanella</taxon>
    </lineage>
</organism>
<accession>A0A5B8R3A6</accession>
<dbReference type="SUPFAM" id="SSF52833">
    <property type="entry name" value="Thioredoxin-like"/>
    <property type="match status" value="1"/>
</dbReference>
<evidence type="ECO:0000259" key="1">
    <source>
        <dbReference type="Pfam" id="PF13098"/>
    </source>
</evidence>
<dbReference type="InterPro" id="IPR036249">
    <property type="entry name" value="Thioredoxin-like_sf"/>
</dbReference>